<dbReference type="Proteomes" id="UP000325081">
    <property type="component" value="Unassembled WGS sequence"/>
</dbReference>
<evidence type="ECO:0000313" key="1">
    <source>
        <dbReference type="EMBL" id="GER25457.1"/>
    </source>
</evidence>
<feature type="non-terminal residue" evidence="1">
    <location>
        <position position="151"/>
    </location>
</feature>
<protein>
    <submittedName>
        <fullName evidence="1">Glutamate synthase domain 2</fullName>
    </submittedName>
</protein>
<name>A0A5A7NYR6_STRAF</name>
<organism evidence="1 2">
    <name type="scientific">Striga asiatica</name>
    <name type="common">Asiatic witchweed</name>
    <name type="synonym">Buchnera asiatica</name>
    <dbReference type="NCBI Taxonomy" id="4170"/>
    <lineage>
        <taxon>Eukaryota</taxon>
        <taxon>Viridiplantae</taxon>
        <taxon>Streptophyta</taxon>
        <taxon>Embryophyta</taxon>
        <taxon>Tracheophyta</taxon>
        <taxon>Spermatophyta</taxon>
        <taxon>Magnoliopsida</taxon>
        <taxon>eudicotyledons</taxon>
        <taxon>Gunneridae</taxon>
        <taxon>Pentapetalae</taxon>
        <taxon>asterids</taxon>
        <taxon>lamiids</taxon>
        <taxon>Lamiales</taxon>
        <taxon>Orobanchaceae</taxon>
        <taxon>Buchnereae</taxon>
        <taxon>Striga</taxon>
    </lineage>
</organism>
<proteinExistence type="predicted"/>
<sequence length="151" mass="16826">MSWKNCYALIIYDSRFMGMLNCFAGVFSLNLEKTACARQHHLASDCACLILPVQAVLKASTRQALADAGCCSCSTSYSQHSGLQVGRGAGGLHPTRSPWSWNLEHPPPCFWLEPPLPPCPLPYFRTTWSWSSEKINRPHFQVATVALRETQ</sequence>
<dbReference type="EMBL" id="BKCP01000092">
    <property type="protein sequence ID" value="GER25457.1"/>
    <property type="molecule type" value="Genomic_DNA"/>
</dbReference>
<keyword evidence="2" id="KW-1185">Reference proteome</keyword>
<comment type="caution">
    <text evidence="1">The sequence shown here is derived from an EMBL/GenBank/DDBJ whole genome shotgun (WGS) entry which is preliminary data.</text>
</comment>
<accession>A0A5A7NYR6</accession>
<evidence type="ECO:0000313" key="2">
    <source>
        <dbReference type="Proteomes" id="UP000325081"/>
    </source>
</evidence>
<gene>
    <name evidence="1" type="ORF">STAS_01041</name>
</gene>
<dbReference type="AlphaFoldDB" id="A0A5A7NYR6"/>
<reference evidence="2" key="1">
    <citation type="journal article" date="2019" name="Curr. Biol.">
        <title>Genome Sequence of Striga asiatica Provides Insight into the Evolution of Plant Parasitism.</title>
        <authorList>
            <person name="Yoshida S."/>
            <person name="Kim S."/>
            <person name="Wafula E.K."/>
            <person name="Tanskanen J."/>
            <person name="Kim Y.M."/>
            <person name="Honaas L."/>
            <person name="Yang Z."/>
            <person name="Spallek T."/>
            <person name="Conn C.E."/>
            <person name="Ichihashi Y."/>
            <person name="Cheong K."/>
            <person name="Cui S."/>
            <person name="Der J.P."/>
            <person name="Gundlach H."/>
            <person name="Jiao Y."/>
            <person name="Hori C."/>
            <person name="Ishida J.K."/>
            <person name="Kasahara H."/>
            <person name="Kiba T."/>
            <person name="Kim M.S."/>
            <person name="Koo N."/>
            <person name="Laohavisit A."/>
            <person name="Lee Y.H."/>
            <person name="Lumba S."/>
            <person name="McCourt P."/>
            <person name="Mortimer J.C."/>
            <person name="Mutuku J.M."/>
            <person name="Nomura T."/>
            <person name="Sasaki-Sekimoto Y."/>
            <person name="Seto Y."/>
            <person name="Wang Y."/>
            <person name="Wakatake T."/>
            <person name="Sakakibara H."/>
            <person name="Demura T."/>
            <person name="Yamaguchi S."/>
            <person name="Yoneyama K."/>
            <person name="Manabe R.I."/>
            <person name="Nelson D.C."/>
            <person name="Schulman A.H."/>
            <person name="Timko M.P."/>
            <person name="dePamphilis C.W."/>
            <person name="Choi D."/>
            <person name="Shirasu K."/>
        </authorList>
    </citation>
    <scope>NUCLEOTIDE SEQUENCE [LARGE SCALE GENOMIC DNA]</scope>
    <source>
        <strain evidence="2">cv. UVA1</strain>
    </source>
</reference>